<feature type="region of interest" description="Disordered" evidence="2">
    <location>
        <begin position="1"/>
        <end position="29"/>
    </location>
</feature>
<evidence type="ECO:0008006" key="5">
    <source>
        <dbReference type="Google" id="ProtNLM"/>
    </source>
</evidence>
<gene>
    <name evidence="3" type="ORF">BZG36_03125</name>
</gene>
<accession>A0A261Y0J7</accession>
<sequence>MASFHQRRAFDVEDTAEDDASSTDSPSPLSNSVLIPQIALFFERIHPIMPVFTRACLFTRLDQSHQNTDPQFGAMLLAMSSLALIQPVQAAERSNVKSNVRRAVKLLEECARMRCSSLFGKEAYEPLENDERERRLRAYWLLAITERAYALQRGHSIGFRGQPGASMGTQLWLFDSVDEDFVNCWNGQCAGKEYRVLDIEKALSLYAAFAKDRAADGSKQDAENANHGAGDQRRSNPSDVTSRWTSNWQRGKIQRADVEVTRQWLLNRLWYICLSHGLIAMATPFPSLRADYPIKLAHDTLNICDGLTLPSMEAHGIGFCEKLYDIARTLITVCHIFPEAGLTYDGKGNESSRTIENDKAGLNEYHVLPNPQMHPSHLIDHSRPFTTASDSHIRSTQSPNGTTVVNSPPSELAEHRYDPCLSNSPQQSPSQFQIQPSTIKHLFSSYMTIFRRFRGGDHPFLPKLLEAVHDLPFEIDVMSP</sequence>
<organism evidence="3 4">
    <name type="scientific">Bifiguratus adelaidae</name>
    <dbReference type="NCBI Taxonomy" id="1938954"/>
    <lineage>
        <taxon>Eukaryota</taxon>
        <taxon>Fungi</taxon>
        <taxon>Fungi incertae sedis</taxon>
        <taxon>Mucoromycota</taxon>
        <taxon>Mucoromycotina</taxon>
        <taxon>Endogonomycetes</taxon>
        <taxon>Endogonales</taxon>
        <taxon>Endogonales incertae sedis</taxon>
        <taxon>Bifiguratus</taxon>
    </lineage>
</organism>
<feature type="region of interest" description="Disordered" evidence="2">
    <location>
        <begin position="387"/>
        <end position="433"/>
    </location>
</feature>
<reference evidence="3 4" key="1">
    <citation type="journal article" date="2017" name="Mycologia">
        <title>Bifiguratus adelaidae, gen. et sp. nov., a new member of Mucoromycotina in endophytic and soil-dwelling habitats.</title>
        <authorList>
            <person name="Torres-Cruz T.J."/>
            <person name="Billingsley Tobias T.L."/>
            <person name="Almatruk M."/>
            <person name="Hesse C."/>
            <person name="Kuske C.R."/>
            <person name="Desiro A."/>
            <person name="Benucci G.M."/>
            <person name="Bonito G."/>
            <person name="Stajich J.E."/>
            <person name="Dunlap C."/>
            <person name="Arnold A.E."/>
            <person name="Porras-Alfaro A."/>
        </authorList>
    </citation>
    <scope>NUCLEOTIDE SEQUENCE [LARGE SCALE GENOMIC DNA]</scope>
    <source>
        <strain evidence="3 4">AZ0501</strain>
    </source>
</reference>
<feature type="compositionally biased region" description="Acidic residues" evidence="2">
    <location>
        <begin position="12"/>
        <end position="21"/>
    </location>
</feature>
<feature type="region of interest" description="Disordered" evidence="2">
    <location>
        <begin position="217"/>
        <end position="244"/>
    </location>
</feature>
<feature type="compositionally biased region" description="Low complexity" evidence="2">
    <location>
        <begin position="422"/>
        <end position="433"/>
    </location>
</feature>
<evidence type="ECO:0000313" key="3">
    <source>
        <dbReference type="EMBL" id="OZJ04149.1"/>
    </source>
</evidence>
<dbReference type="InterPro" id="IPR050797">
    <property type="entry name" value="Carb_Metab_Trans_Reg"/>
</dbReference>
<evidence type="ECO:0000256" key="2">
    <source>
        <dbReference type="SAM" id="MobiDB-lite"/>
    </source>
</evidence>
<evidence type="ECO:0000256" key="1">
    <source>
        <dbReference type="ARBA" id="ARBA00023242"/>
    </source>
</evidence>
<dbReference type="PANTHER" id="PTHR31668:SF30">
    <property type="entry name" value="ZN(II)2CYS6 TRANSCRIPTION FACTOR (EUROFUNG)"/>
    <property type="match status" value="1"/>
</dbReference>
<dbReference type="AlphaFoldDB" id="A0A261Y0J7"/>
<dbReference type="Proteomes" id="UP000242875">
    <property type="component" value="Unassembled WGS sequence"/>
</dbReference>
<dbReference type="EMBL" id="MVBO01000051">
    <property type="protein sequence ID" value="OZJ04149.1"/>
    <property type="molecule type" value="Genomic_DNA"/>
</dbReference>
<keyword evidence="4" id="KW-1185">Reference proteome</keyword>
<proteinExistence type="predicted"/>
<dbReference type="OrthoDB" id="271595at2759"/>
<evidence type="ECO:0000313" key="4">
    <source>
        <dbReference type="Proteomes" id="UP000242875"/>
    </source>
</evidence>
<feature type="compositionally biased region" description="Basic and acidic residues" evidence="2">
    <location>
        <begin position="217"/>
        <end position="236"/>
    </location>
</feature>
<name>A0A261Y0J7_9FUNG</name>
<feature type="compositionally biased region" description="Polar residues" evidence="2">
    <location>
        <begin position="387"/>
        <end position="409"/>
    </location>
</feature>
<dbReference type="PANTHER" id="PTHR31668">
    <property type="entry name" value="GLUCOSE TRANSPORT TRANSCRIPTION REGULATOR RGT1-RELATED-RELATED"/>
    <property type="match status" value="1"/>
</dbReference>
<comment type="caution">
    <text evidence="3">The sequence shown here is derived from an EMBL/GenBank/DDBJ whole genome shotgun (WGS) entry which is preliminary data.</text>
</comment>
<keyword evidence="1" id="KW-0539">Nucleus</keyword>
<protein>
    <recommendedName>
        <fullName evidence="5">Transcription factor domain-containing protein</fullName>
    </recommendedName>
</protein>